<comment type="caution">
    <text evidence="1">The sequence shown here is derived from an EMBL/GenBank/DDBJ whole genome shotgun (WGS) entry which is preliminary data.</text>
</comment>
<evidence type="ECO:0000313" key="1">
    <source>
        <dbReference type="EMBL" id="TFW28908.1"/>
    </source>
</evidence>
<reference evidence="1 2" key="1">
    <citation type="submission" date="2019-03" db="EMBL/GenBank/DDBJ databases">
        <title>Draft genome of Massilia hortus sp. nov., a novel bacterial species of the Oxalobacteraceae family.</title>
        <authorList>
            <person name="Peta V."/>
            <person name="Raths R."/>
            <person name="Bucking H."/>
        </authorList>
    </citation>
    <scope>NUCLEOTIDE SEQUENCE [LARGE SCALE GENOMIC DNA]</scope>
    <source>
        <strain evidence="1 2">ONC3</strain>
    </source>
</reference>
<accession>A0A4Y9SQV0</accession>
<sequence>MISISYYSLRLDLGPYPVIETHVKVDGKEKGCRIEQTPSDNILYDGKPFGDKFVLSTDPAADSIILAVLDVAKRHNLATAEDWKTNKNISVWNTYGQPL</sequence>
<name>A0A4Y9SQV0_9BURK</name>
<dbReference type="RefSeq" id="WP_135191409.1">
    <property type="nucleotide sequence ID" value="NZ_SPUM01000132.1"/>
</dbReference>
<proteinExistence type="predicted"/>
<dbReference type="Proteomes" id="UP000297258">
    <property type="component" value="Unassembled WGS sequence"/>
</dbReference>
<evidence type="ECO:0000313" key="2">
    <source>
        <dbReference type="Proteomes" id="UP000297258"/>
    </source>
</evidence>
<protein>
    <submittedName>
        <fullName evidence="1">Uncharacterized protein</fullName>
    </submittedName>
</protein>
<dbReference type="AlphaFoldDB" id="A0A4Y9SQV0"/>
<keyword evidence="2" id="KW-1185">Reference proteome</keyword>
<dbReference type="EMBL" id="SPUM01000132">
    <property type="protein sequence ID" value="TFW28908.1"/>
    <property type="molecule type" value="Genomic_DNA"/>
</dbReference>
<gene>
    <name evidence="1" type="ORF">E4O92_19935</name>
</gene>
<organism evidence="1 2">
    <name type="scientific">Massilia horti</name>
    <dbReference type="NCBI Taxonomy" id="2562153"/>
    <lineage>
        <taxon>Bacteria</taxon>
        <taxon>Pseudomonadati</taxon>
        <taxon>Pseudomonadota</taxon>
        <taxon>Betaproteobacteria</taxon>
        <taxon>Burkholderiales</taxon>
        <taxon>Oxalobacteraceae</taxon>
        <taxon>Telluria group</taxon>
        <taxon>Massilia</taxon>
    </lineage>
</organism>